<evidence type="ECO:0000313" key="1">
    <source>
        <dbReference type="EMBL" id="USG60845.1"/>
    </source>
</evidence>
<proteinExistence type="predicted"/>
<name>A0ABY4W0W7_9PROT</name>
<dbReference type="Proteomes" id="UP001056291">
    <property type="component" value="Chromosome"/>
</dbReference>
<accession>A0ABY4W0W7</accession>
<dbReference type="Gene3D" id="3.40.109.10">
    <property type="entry name" value="NADH Oxidase"/>
    <property type="match status" value="1"/>
</dbReference>
<organism evidence="1 2">
    <name type="scientific">Sneathiella marina</name>
    <dbReference type="NCBI Taxonomy" id="2950108"/>
    <lineage>
        <taxon>Bacteria</taxon>
        <taxon>Pseudomonadati</taxon>
        <taxon>Pseudomonadota</taxon>
        <taxon>Alphaproteobacteria</taxon>
        <taxon>Sneathiellales</taxon>
        <taxon>Sneathiellaceae</taxon>
        <taxon>Sneathiella</taxon>
    </lineage>
</organism>
<dbReference type="RefSeq" id="WP_251933729.1">
    <property type="nucleotide sequence ID" value="NZ_CP098747.1"/>
</dbReference>
<dbReference type="InterPro" id="IPR000415">
    <property type="entry name" value="Nitroreductase-like"/>
</dbReference>
<dbReference type="SUPFAM" id="SSF55469">
    <property type="entry name" value="FMN-dependent nitroreductase-like"/>
    <property type="match status" value="1"/>
</dbReference>
<sequence length="384" mass="42628">MNRRSFIRTIGGSGLVLAAGGFGLTGCDQMPDSAIAPWKGPAADLSDREWMLSYAMLAPNPHNMQPWLVDLSRENEITLFVDPTRLLPETDPYGRQILIGQGTFLELLSIAARQKSYRADISIFPQGEPADGTLDIAKAPVAQIKIFKEAAIAPDPLFTQITKRRSNKEGYEEKYLSHEDLTALSALPLNGGERVGFATTSDTIVPLREFARQAILTEMTTPRTLLESIERTRIGAEEIAKNPDGIDLNGPLFWWLKRLDLMTPEKAMTPGTMAYQGGIDYAMGWVEGTYNMGWLTTADNSRTAEVNVGRTYVRLNLMATATGVAMHPVSQVLQEYPEMQDIQTAFLEHLQISGQETVQMFYRLGYQEPVSPSPRRKLPDIVMG</sequence>
<reference evidence="1" key="1">
    <citation type="submission" date="2022-06" db="EMBL/GenBank/DDBJ databases">
        <title>Sneathiella actinostolidae sp. nov., isolated from a sea anemonein the Western Pacific Ocean.</title>
        <authorList>
            <person name="Wei M.J."/>
        </authorList>
    </citation>
    <scope>NUCLEOTIDE SEQUENCE</scope>
    <source>
        <strain evidence="1">PHK-P5</strain>
    </source>
</reference>
<keyword evidence="2" id="KW-1185">Reference proteome</keyword>
<evidence type="ECO:0008006" key="3">
    <source>
        <dbReference type="Google" id="ProtNLM"/>
    </source>
</evidence>
<dbReference type="EMBL" id="CP098747">
    <property type="protein sequence ID" value="USG60845.1"/>
    <property type="molecule type" value="Genomic_DNA"/>
</dbReference>
<dbReference type="NCBIfam" id="NF047509">
    <property type="entry name" value="Rv3131_FMN_oxido"/>
    <property type="match status" value="1"/>
</dbReference>
<evidence type="ECO:0000313" key="2">
    <source>
        <dbReference type="Proteomes" id="UP001056291"/>
    </source>
</evidence>
<protein>
    <recommendedName>
        <fullName evidence="3">Twin-arginine translocation pathway signal protein</fullName>
    </recommendedName>
</protein>
<dbReference type="PROSITE" id="PS51257">
    <property type="entry name" value="PROKAR_LIPOPROTEIN"/>
    <property type="match status" value="1"/>
</dbReference>
<gene>
    <name evidence="1" type="ORF">NBZ79_16935</name>
</gene>